<name>A0A9Q0FXR8_9ROSI</name>
<proteinExistence type="predicted"/>
<dbReference type="EMBL" id="JAKUCV010003608">
    <property type="protein sequence ID" value="KAJ4838251.1"/>
    <property type="molecule type" value="Genomic_DNA"/>
</dbReference>
<dbReference type="InterPro" id="IPR006502">
    <property type="entry name" value="PDDEXK-like"/>
</dbReference>
<comment type="caution">
    <text evidence="1">The sequence shown here is derived from an EMBL/GenBank/DDBJ whole genome shotgun (WGS) entry which is preliminary data.</text>
</comment>
<keyword evidence="2" id="KW-1185">Reference proteome</keyword>
<accession>A0A9Q0FXR8</accession>
<evidence type="ECO:0000313" key="2">
    <source>
        <dbReference type="Proteomes" id="UP001141552"/>
    </source>
</evidence>
<dbReference type="AlphaFoldDB" id="A0A9Q0FXR8"/>
<organism evidence="1 2">
    <name type="scientific">Turnera subulata</name>
    <dbReference type="NCBI Taxonomy" id="218843"/>
    <lineage>
        <taxon>Eukaryota</taxon>
        <taxon>Viridiplantae</taxon>
        <taxon>Streptophyta</taxon>
        <taxon>Embryophyta</taxon>
        <taxon>Tracheophyta</taxon>
        <taxon>Spermatophyta</taxon>
        <taxon>Magnoliopsida</taxon>
        <taxon>eudicotyledons</taxon>
        <taxon>Gunneridae</taxon>
        <taxon>Pentapetalae</taxon>
        <taxon>rosids</taxon>
        <taxon>fabids</taxon>
        <taxon>Malpighiales</taxon>
        <taxon>Passifloraceae</taxon>
        <taxon>Turnera</taxon>
    </lineage>
</organism>
<reference evidence="1" key="1">
    <citation type="submission" date="2022-02" db="EMBL/GenBank/DDBJ databases">
        <authorList>
            <person name="Henning P.M."/>
            <person name="McCubbin A.G."/>
            <person name="Shore J.S."/>
        </authorList>
    </citation>
    <scope>NUCLEOTIDE SEQUENCE</scope>
    <source>
        <strain evidence="1">F60SS</strain>
        <tissue evidence="1">Leaves</tissue>
    </source>
</reference>
<gene>
    <name evidence="1" type="ORF">Tsubulata_011321</name>
</gene>
<protein>
    <submittedName>
        <fullName evidence="1">Uncharacterized protein</fullName>
    </submittedName>
</protein>
<dbReference type="PANTHER" id="PTHR31579">
    <property type="entry name" value="OS03G0796600 PROTEIN"/>
    <property type="match status" value="1"/>
</dbReference>
<evidence type="ECO:0000313" key="1">
    <source>
        <dbReference type="EMBL" id="KAJ4838251.1"/>
    </source>
</evidence>
<dbReference type="PANTHER" id="PTHR31579:SF34">
    <property type="entry name" value="T14N5.3 PROTEIN"/>
    <property type="match status" value="1"/>
</dbReference>
<dbReference type="NCBIfam" id="TIGR01615">
    <property type="entry name" value="A_thal_3542"/>
    <property type="match status" value="1"/>
</dbReference>
<reference evidence="1" key="2">
    <citation type="journal article" date="2023" name="Plants (Basel)">
        <title>Annotation of the Turnera subulata (Passifloraceae) Draft Genome Reveals the S-Locus Evolved after the Divergence of Turneroideae from Passifloroideae in a Stepwise Manner.</title>
        <authorList>
            <person name="Henning P.M."/>
            <person name="Roalson E.H."/>
            <person name="Mir W."/>
            <person name="McCubbin A.G."/>
            <person name="Shore J.S."/>
        </authorList>
    </citation>
    <scope>NUCLEOTIDE SEQUENCE</scope>
    <source>
        <strain evidence="1">F60SS</strain>
    </source>
</reference>
<dbReference type="Proteomes" id="UP001141552">
    <property type="component" value="Unassembled WGS sequence"/>
</dbReference>
<dbReference type="Pfam" id="PF04720">
    <property type="entry name" value="PDDEXK_6"/>
    <property type="match status" value="1"/>
</dbReference>
<sequence length="268" mass="29779">MSSIEEERLVQMVHDFIESGTSPPMFPSSSNCLPVNHEAKYIALQEILEDVTEAESKVLESLSKHIRSKIDARKTTSLKKWLVLRLRMDGFNASICQTSWVTSLGCPAGDYEYIDVTLRDKNGDTVRLIVDIDFRSQFELARPTTLYKELTDALPSIFVGSEEKLNRIISLLCSAAKQSLKEKGLHVPPWRTNAYMQAKWLSDSRKVSAASSSSSSSSSNVVGYSRENWEAKNGFGMWAPPVVKPKRRDLGGGSGLSSQFSNMGINCC</sequence>
<dbReference type="OrthoDB" id="691424at2759"/>